<dbReference type="SMART" id="SM00849">
    <property type="entry name" value="Lactamase_B"/>
    <property type="match status" value="1"/>
</dbReference>
<dbReference type="InterPro" id="IPR001279">
    <property type="entry name" value="Metallo-B-lactamas"/>
</dbReference>
<dbReference type="KEGG" id="mmt:Metme_1644"/>
<dbReference type="Proteomes" id="UP000008888">
    <property type="component" value="Chromosome"/>
</dbReference>
<feature type="domain" description="Metallo-beta-lactamase" evidence="2">
    <location>
        <begin position="49"/>
        <end position="272"/>
    </location>
</feature>
<evidence type="ECO:0000313" key="3">
    <source>
        <dbReference type="EMBL" id="AEG00063.1"/>
    </source>
</evidence>
<dbReference type="eggNOG" id="COG1234">
    <property type="taxonomic scope" value="Bacteria"/>
</dbReference>
<name>G0A1K2_METMM</name>
<dbReference type="Gene3D" id="3.60.15.10">
    <property type="entry name" value="Ribonuclease Z/Hydroxyacylglutathione hydrolase-like"/>
    <property type="match status" value="1"/>
</dbReference>
<dbReference type="GO" id="GO:0042781">
    <property type="term" value="F:3'-tRNA processing endoribonuclease activity"/>
    <property type="evidence" value="ECO:0007669"/>
    <property type="project" value="TreeGrafter"/>
</dbReference>
<keyword evidence="1" id="KW-0378">Hydrolase</keyword>
<protein>
    <submittedName>
        <fullName evidence="3">Beta-lactamase-like protein</fullName>
    </submittedName>
</protein>
<proteinExistence type="predicted"/>
<dbReference type="InterPro" id="IPR036866">
    <property type="entry name" value="RibonucZ/Hydroxyglut_hydro"/>
</dbReference>
<evidence type="ECO:0000313" key="4">
    <source>
        <dbReference type="Proteomes" id="UP000008888"/>
    </source>
</evidence>
<evidence type="ECO:0000256" key="1">
    <source>
        <dbReference type="ARBA" id="ARBA00022801"/>
    </source>
</evidence>
<evidence type="ECO:0000259" key="2">
    <source>
        <dbReference type="SMART" id="SM00849"/>
    </source>
</evidence>
<dbReference type="PANTHER" id="PTHR46018">
    <property type="entry name" value="ZINC PHOSPHODIESTERASE ELAC PROTEIN 1"/>
    <property type="match status" value="1"/>
</dbReference>
<keyword evidence="4" id="KW-1185">Reference proteome</keyword>
<dbReference type="InterPro" id="IPR044094">
    <property type="entry name" value="AtsA-like_MBL-fold"/>
</dbReference>
<sequence length="309" mass="33268">MKTNCYWLHKQAAALLCGMLIGGSTVAESKTLMLQVLGSGGPELSDKRASTSYLLSLGGKARLLLDTGPGSSLHFEASGADFNDIDAVLFSHFHVDHSADLPAYIKAGYFSGRDRDLRVYGPVGNILMPSTHEFVQGLFGERGVYRYLNEYLAPGTKAAYKLKPIDIKPQADQAYQIKLSPDITLRAVSVPHGPIPALAWRIESGGCALTFSGDTNLPGPGLTDLARGSDLLIAHHAVPEHAGPAALSLHMPPSAIGKLAAEAGVKRLLLSHRMLRTAQSEAETLRKIREHYAGPVEFAEDMTRYQPCP</sequence>
<accession>G0A1K2</accession>
<dbReference type="AlphaFoldDB" id="G0A1K2"/>
<dbReference type="CDD" id="cd07719">
    <property type="entry name" value="arylsulfatase_AtsA-like_MBL-fold"/>
    <property type="match status" value="1"/>
</dbReference>
<dbReference type="SUPFAM" id="SSF56281">
    <property type="entry name" value="Metallo-hydrolase/oxidoreductase"/>
    <property type="match status" value="1"/>
</dbReference>
<dbReference type="RefSeq" id="WP_013818316.1">
    <property type="nucleotide sequence ID" value="NC_015572.1"/>
</dbReference>
<dbReference type="STRING" id="857087.Metme_1644"/>
<reference key="2">
    <citation type="submission" date="2011-05" db="EMBL/GenBank/DDBJ databases">
        <title>Complete genome sequence of the aerobic marine methanotroph Methylomonas methanica MC09.</title>
        <authorList>
            <person name="Boden R."/>
            <person name="Cunliffe M."/>
            <person name="Scanlan J."/>
            <person name="Moussard H."/>
            <person name="Kits K.D."/>
            <person name="Klotz M."/>
            <person name="Jetten M."/>
            <person name="Vuilleumier S."/>
            <person name="Han J."/>
            <person name="Peters L."/>
            <person name="Mikhailova N."/>
            <person name="Teshima H."/>
            <person name="Tapia R."/>
            <person name="Kyrpides N."/>
            <person name="Ivanova N."/>
            <person name="Pagani I."/>
            <person name="Cheng J.-F."/>
            <person name="Goodwin L."/>
            <person name="Han C."/>
            <person name="Hauser L."/>
            <person name="Land M."/>
            <person name="Lapidus A."/>
            <person name="Lucas S."/>
            <person name="Pitluck S."/>
            <person name="Woyke T."/>
            <person name="Stein L.Y."/>
            <person name="Murrell C."/>
        </authorList>
    </citation>
    <scope>NUCLEOTIDE SEQUENCE</scope>
    <source>
        <strain>MC09</strain>
    </source>
</reference>
<reference evidence="3 4" key="1">
    <citation type="journal article" date="2011" name="J. Bacteriol.">
        <title>Complete Genome Sequence of the Aerobic Marine Methanotroph Methylomonas methanica MC09.</title>
        <authorList>
            <person name="Boden R."/>
            <person name="Cunliffe M."/>
            <person name="Scanlan J."/>
            <person name="Moussard H."/>
            <person name="Kits K.D."/>
            <person name="Klotz M.G."/>
            <person name="Jetten M.S."/>
            <person name="Vuilleumier S."/>
            <person name="Han J."/>
            <person name="Peters L."/>
            <person name="Mikhailova N."/>
            <person name="Teshima H."/>
            <person name="Tapia R."/>
            <person name="Kyrpides N."/>
            <person name="Ivanova N."/>
            <person name="Pagani I."/>
            <person name="Cheng J.F."/>
            <person name="Goodwin L."/>
            <person name="Han C."/>
            <person name="Hauser L."/>
            <person name="Land M.L."/>
            <person name="Lapidus A."/>
            <person name="Lucas S."/>
            <person name="Pitluck S."/>
            <person name="Woyke T."/>
            <person name="Stein L."/>
            <person name="Murrell J.C."/>
        </authorList>
    </citation>
    <scope>NUCLEOTIDE SEQUENCE [LARGE SCALE GENOMIC DNA]</scope>
    <source>
        <strain evidence="3 4">MC09</strain>
    </source>
</reference>
<dbReference type="EMBL" id="CP002738">
    <property type="protein sequence ID" value="AEG00063.1"/>
    <property type="molecule type" value="Genomic_DNA"/>
</dbReference>
<dbReference type="Pfam" id="PF12706">
    <property type="entry name" value="Lactamase_B_2"/>
    <property type="match status" value="1"/>
</dbReference>
<dbReference type="PANTHER" id="PTHR46018:SF2">
    <property type="entry name" value="ZINC PHOSPHODIESTERASE ELAC PROTEIN 1"/>
    <property type="match status" value="1"/>
</dbReference>
<gene>
    <name evidence="3" type="ordered locus">Metme_1644</name>
</gene>
<dbReference type="HOGENOM" id="CLU_031317_0_3_6"/>
<reference evidence="4" key="3">
    <citation type="submission" date="2011-05" db="EMBL/GenBank/DDBJ databases">
        <title>Complete sequence of Methylomonas methanica MC09.</title>
        <authorList>
            <consortium name="US DOE Joint Genome Institute"/>
            <person name="Lucas S."/>
            <person name="Han J."/>
            <person name="Lapidus A."/>
            <person name="Cheng J.-F."/>
            <person name="Goodwin L."/>
            <person name="Pitluck S."/>
            <person name="Peters L."/>
            <person name="Mikhailova N."/>
            <person name="Teshima H."/>
            <person name="Han C."/>
            <person name="Tapia R."/>
            <person name="Land M."/>
            <person name="Hauser L."/>
            <person name="Kyrpides N."/>
            <person name="Ivanova N."/>
            <person name="Pagani I."/>
            <person name="Stein L."/>
            <person name="Woyke T."/>
        </authorList>
    </citation>
    <scope>NUCLEOTIDE SEQUENCE [LARGE SCALE GENOMIC DNA]</scope>
    <source>
        <strain evidence="4">MC09</strain>
    </source>
</reference>
<organism evidence="3 4">
    <name type="scientific">Methylomonas methanica (strain DSM 25384 / MC09)</name>
    <dbReference type="NCBI Taxonomy" id="857087"/>
    <lineage>
        <taxon>Bacteria</taxon>
        <taxon>Pseudomonadati</taxon>
        <taxon>Pseudomonadota</taxon>
        <taxon>Gammaproteobacteria</taxon>
        <taxon>Methylococcales</taxon>
        <taxon>Methylococcaceae</taxon>
        <taxon>Methylomonas</taxon>
    </lineage>
</organism>